<dbReference type="EMBL" id="JBJUIK010000011">
    <property type="protein sequence ID" value="KAL3512381.1"/>
    <property type="molecule type" value="Genomic_DNA"/>
</dbReference>
<dbReference type="AlphaFoldDB" id="A0ABD2Z0N7"/>
<evidence type="ECO:0008006" key="4">
    <source>
        <dbReference type="Google" id="ProtNLM"/>
    </source>
</evidence>
<evidence type="ECO:0000256" key="1">
    <source>
        <dbReference type="ARBA" id="ARBA00022737"/>
    </source>
</evidence>
<evidence type="ECO:0000313" key="3">
    <source>
        <dbReference type="Proteomes" id="UP001630127"/>
    </source>
</evidence>
<proteinExistence type="predicted"/>
<dbReference type="Proteomes" id="UP001630127">
    <property type="component" value="Unassembled WGS sequence"/>
</dbReference>
<protein>
    <recommendedName>
        <fullName evidence="4">Pentatricopeptide repeat-containing protein</fullName>
    </recommendedName>
</protein>
<evidence type="ECO:0000313" key="2">
    <source>
        <dbReference type="EMBL" id="KAL3512381.1"/>
    </source>
</evidence>
<keyword evidence="3" id="KW-1185">Reference proteome</keyword>
<accession>A0ABD2Z0N7</accession>
<sequence>MQCLQGSQNKLPGAALNIFREMVADGIQLNEITIVSILGVISQLSALRPGQETHCFALKVHLMKDSLVNSSIIDMYAKNGSIESSQKVFEQLQDKDTASRSAMISGYAIHGQGK</sequence>
<comment type="caution">
    <text evidence="2">The sequence shown here is derived from an EMBL/GenBank/DDBJ whole genome shotgun (WGS) entry which is preliminary data.</text>
</comment>
<reference evidence="2 3" key="1">
    <citation type="submission" date="2024-11" db="EMBL/GenBank/DDBJ databases">
        <title>A near-complete genome assembly of Cinchona calisaya.</title>
        <authorList>
            <person name="Lian D.C."/>
            <person name="Zhao X.W."/>
            <person name="Wei L."/>
        </authorList>
    </citation>
    <scope>NUCLEOTIDE SEQUENCE [LARGE SCALE GENOMIC DNA]</scope>
    <source>
        <tissue evidence="2">Nenye</tissue>
    </source>
</reference>
<dbReference type="InterPro" id="IPR002885">
    <property type="entry name" value="PPR_rpt"/>
</dbReference>
<dbReference type="InterPro" id="IPR011990">
    <property type="entry name" value="TPR-like_helical_dom_sf"/>
</dbReference>
<dbReference type="Pfam" id="PF01535">
    <property type="entry name" value="PPR"/>
    <property type="match status" value="2"/>
</dbReference>
<organism evidence="2 3">
    <name type="scientific">Cinchona calisaya</name>
    <dbReference type="NCBI Taxonomy" id="153742"/>
    <lineage>
        <taxon>Eukaryota</taxon>
        <taxon>Viridiplantae</taxon>
        <taxon>Streptophyta</taxon>
        <taxon>Embryophyta</taxon>
        <taxon>Tracheophyta</taxon>
        <taxon>Spermatophyta</taxon>
        <taxon>Magnoliopsida</taxon>
        <taxon>eudicotyledons</taxon>
        <taxon>Gunneridae</taxon>
        <taxon>Pentapetalae</taxon>
        <taxon>asterids</taxon>
        <taxon>lamiids</taxon>
        <taxon>Gentianales</taxon>
        <taxon>Rubiaceae</taxon>
        <taxon>Cinchonoideae</taxon>
        <taxon>Cinchoneae</taxon>
        <taxon>Cinchona</taxon>
    </lineage>
</organism>
<name>A0ABD2Z0N7_9GENT</name>
<dbReference type="Gene3D" id="1.25.40.10">
    <property type="entry name" value="Tetratricopeptide repeat domain"/>
    <property type="match status" value="1"/>
</dbReference>
<dbReference type="InterPro" id="IPR046960">
    <property type="entry name" value="PPR_At4g14850-like_plant"/>
</dbReference>
<keyword evidence="1" id="KW-0677">Repeat</keyword>
<dbReference type="PANTHER" id="PTHR47926">
    <property type="entry name" value="PENTATRICOPEPTIDE REPEAT-CONTAINING PROTEIN"/>
    <property type="match status" value="1"/>
</dbReference>
<dbReference type="PANTHER" id="PTHR47926:SF383">
    <property type="entry name" value="DYW DOMAIN-CONTAINING PROTEIN"/>
    <property type="match status" value="1"/>
</dbReference>
<gene>
    <name evidence="2" type="ORF">ACH5RR_025098</name>
</gene>